<evidence type="ECO:0000313" key="1">
    <source>
        <dbReference type="EMBL" id="KAI4311527.1"/>
    </source>
</evidence>
<name>A0ACB9LK16_9MYRT</name>
<comment type="caution">
    <text evidence="1">The sequence shown here is derived from an EMBL/GenBank/DDBJ whole genome shotgun (WGS) entry which is preliminary data.</text>
</comment>
<sequence>MSNACHTLQFAVILADDLTIGNRPVKTNAFVVVMTGYPSSYDPKSYSTMMSDRDGGACRRWNESLSVDLPRSTSHVVVEVRRKGFFGIEVVGSANIPVSDFLGEGWGLQDHLHVLSYRLRGRNGVRNGIVNLSVRDMLPVAQAASSSQAMLEIPSSGGTVVAGIPVWFPKYSNCEFRSDWSRSRFRVRTIHSYVGISLDLVSLSLGAH</sequence>
<dbReference type="Proteomes" id="UP001057402">
    <property type="component" value="Chromosome 11"/>
</dbReference>
<organism evidence="1 2">
    <name type="scientific">Melastoma candidum</name>
    <dbReference type="NCBI Taxonomy" id="119954"/>
    <lineage>
        <taxon>Eukaryota</taxon>
        <taxon>Viridiplantae</taxon>
        <taxon>Streptophyta</taxon>
        <taxon>Embryophyta</taxon>
        <taxon>Tracheophyta</taxon>
        <taxon>Spermatophyta</taxon>
        <taxon>Magnoliopsida</taxon>
        <taxon>eudicotyledons</taxon>
        <taxon>Gunneridae</taxon>
        <taxon>Pentapetalae</taxon>
        <taxon>rosids</taxon>
        <taxon>malvids</taxon>
        <taxon>Myrtales</taxon>
        <taxon>Melastomataceae</taxon>
        <taxon>Melastomatoideae</taxon>
        <taxon>Melastomateae</taxon>
        <taxon>Melastoma</taxon>
    </lineage>
</organism>
<keyword evidence="2" id="KW-1185">Reference proteome</keyword>
<evidence type="ECO:0000313" key="2">
    <source>
        <dbReference type="Proteomes" id="UP001057402"/>
    </source>
</evidence>
<gene>
    <name evidence="1" type="ORF">MLD38_036413</name>
</gene>
<dbReference type="EMBL" id="CM042890">
    <property type="protein sequence ID" value="KAI4311527.1"/>
    <property type="molecule type" value="Genomic_DNA"/>
</dbReference>
<accession>A0ACB9LK16</accession>
<protein>
    <submittedName>
        <fullName evidence="1">Uncharacterized protein</fullName>
    </submittedName>
</protein>
<proteinExistence type="predicted"/>
<reference evidence="2" key="1">
    <citation type="journal article" date="2023" name="Front. Plant Sci.">
        <title>Chromosomal-level genome assembly of Melastoma candidum provides insights into trichome evolution.</title>
        <authorList>
            <person name="Zhong Y."/>
            <person name="Wu W."/>
            <person name="Sun C."/>
            <person name="Zou P."/>
            <person name="Liu Y."/>
            <person name="Dai S."/>
            <person name="Zhou R."/>
        </authorList>
    </citation>
    <scope>NUCLEOTIDE SEQUENCE [LARGE SCALE GENOMIC DNA]</scope>
</reference>